<gene>
    <name evidence="2" type="ORF">MTX78_19855</name>
</gene>
<dbReference type="InterPro" id="IPR014710">
    <property type="entry name" value="RmlC-like_jellyroll"/>
</dbReference>
<sequence length="196" mass="22194">MASAPAFAATARALLATTLGKVPYLRATEINNFVACWTKELHVSRNDFLVSPGQTEQYLYFTHHGTLRIFYPTPSEEICVGFVHPTDMVCSFPSFAMGRPSEYAIQALQPSGLIAIARNDFQTCLDNSPALARLWRAELERALVGRMEHEIDLLLPEPAQRLERLRQRSPHIFQTVPKKYVASYLRMTPETLSRLK</sequence>
<dbReference type="Gene3D" id="2.60.120.10">
    <property type="entry name" value="Jelly Rolls"/>
    <property type="match status" value="1"/>
</dbReference>
<reference evidence="2 3" key="1">
    <citation type="submission" date="2022-03" db="EMBL/GenBank/DDBJ databases">
        <title>Hymenobactersp. isolated from the air.</title>
        <authorList>
            <person name="Won M."/>
            <person name="Kwon S.-W."/>
        </authorList>
    </citation>
    <scope>NUCLEOTIDE SEQUENCE [LARGE SCALE GENOMIC DNA]</scope>
    <source>
        <strain evidence="2 3">KACC 21982</strain>
    </source>
</reference>
<protein>
    <submittedName>
        <fullName evidence="2">Crp/Fnr family transcriptional regulator</fullName>
    </submittedName>
</protein>
<keyword evidence="3" id="KW-1185">Reference proteome</keyword>
<evidence type="ECO:0000259" key="1">
    <source>
        <dbReference type="PROSITE" id="PS50042"/>
    </source>
</evidence>
<dbReference type="Proteomes" id="UP000831113">
    <property type="component" value="Chromosome"/>
</dbReference>
<dbReference type="PROSITE" id="PS50042">
    <property type="entry name" value="CNMP_BINDING_3"/>
    <property type="match status" value="1"/>
</dbReference>
<dbReference type="RefSeq" id="WP_243797689.1">
    <property type="nucleotide sequence ID" value="NZ_CP094669.1"/>
</dbReference>
<proteinExistence type="predicted"/>
<dbReference type="EMBL" id="CP094669">
    <property type="protein sequence ID" value="UOG74360.1"/>
    <property type="molecule type" value="Genomic_DNA"/>
</dbReference>
<dbReference type="Pfam" id="PF00027">
    <property type="entry name" value="cNMP_binding"/>
    <property type="match status" value="1"/>
</dbReference>
<dbReference type="InterPro" id="IPR000595">
    <property type="entry name" value="cNMP-bd_dom"/>
</dbReference>
<evidence type="ECO:0000313" key="3">
    <source>
        <dbReference type="Proteomes" id="UP000831113"/>
    </source>
</evidence>
<name>A0ABY4CVR2_9BACT</name>
<accession>A0ABY4CVR2</accession>
<dbReference type="CDD" id="cd00038">
    <property type="entry name" value="CAP_ED"/>
    <property type="match status" value="1"/>
</dbReference>
<organism evidence="2 3">
    <name type="scientific">Hymenobacter tibetensis</name>
    <dbReference type="NCBI Taxonomy" id="497967"/>
    <lineage>
        <taxon>Bacteria</taxon>
        <taxon>Pseudomonadati</taxon>
        <taxon>Bacteroidota</taxon>
        <taxon>Cytophagia</taxon>
        <taxon>Cytophagales</taxon>
        <taxon>Hymenobacteraceae</taxon>
        <taxon>Hymenobacter</taxon>
    </lineage>
</organism>
<dbReference type="SUPFAM" id="SSF51206">
    <property type="entry name" value="cAMP-binding domain-like"/>
    <property type="match status" value="1"/>
</dbReference>
<dbReference type="InterPro" id="IPR018490">
    <property type="entry name" value="cNMP-bd_dom_sf"/>
</dbReference>
<evidence type="ECO:0000313" key="2">
    <source>
        <dbReference type="EMBL" id="UOG74360.1"/>
    </source>
</evidence>
<feature type="domain" description="Cyclic nucleotide-binding" evidence="1">
    <location>
        <begin position="46"/>
        <end position="142"/>
    </location>
</feature>